<evidence type="ECO:0000256" key="1">
    <source>
        <dbReference type="ARBA" id="ARBA00022723"/>
    </source>
</evidence>
<dbReference type="AlphaFoldDB" id="A0A0D7AY63"/>
<evidence type="ECO:0000313" key="7">
    <source>
        <dbReference type="Proteomes" id="UP000054007"/>
    </source>
</evidence>
<feature type="domain" description="MYND-type" evidence="5">
    <location>
        <begin position="166"/>
        <end position="208"/>
    </location>
</feature>
<name>A0A0D7AY63_9AGAR</name>
<reference evidence="6 7" key="1">
    <citation type="journal article" date="2015" name="Fungal Genet. Biol.">
        <title>Evolution of novel wood decay mechanisms in Agaricales revealed by the genome sequences of Fistulina hepatica and Cylindrobasidium torrendii.</title>
        <authorList>
            <person name="Floudas D."/>
            <person name="Held B.W."/>
            <person name="Riley R."/>
            <person name="Nagy L.G."/>
            <person name="Koehler G."/>
            <person name="Ransdell A.S."/>
            <person name="Younus H."/>
            <person name="Chow J."/>
            <person name="Chiniquy J."/>
            <person name="Lipzen A."/>
            <person name="Tritt A."/>
            <person name="Sun H."/>
            <person name="Haridas S."/>
            <person name="LaButti K."/>
            <person name="Ohm R.A."/>
            <person name="Kues U."/>
            <person name="Blanchette R.A."/>
            <person name="Grigoriev I.V."/>
            <person name="Minto R.E."/>
            <person name="Hibbett D.S."/>
        </authorList>
    </citation>
    <scope>NUCLEOTIDE SEQUENCE [LARGE SCALE GENOMIC DNA]</scope>
    <source>
        <strain evidence="6 7">FP15055 ss-10</strain>
    </source>
</reference>
<dbReference type="GO" id="GO:0008270">
    <property type="term" value="F:zinc ion binding"/>
    <property type="evidence" value="ECO:0007669"/>
    <property type="project" value="UniProtKB-KW"/>
</dbReference>
<evidence type="ECO:0000259" key="5">
    <source>
        <dbReference type="PROSITE" id="PS50865"/>
    </source>
</evidence>
<dbReference type="Proteomes" id="UP000054007">
    <property type="component" value="Unassembled WGS sequence"/>
</dbReference>
<sequence length="220" mass="24914">MSLKAASDPGTVVELTVIIYGSSSRDPADWAERFPGNGWDQRRLELQLRPRIPLHAMGSLESKTKWMDAFLISIAPDAKHSRNWRCEFCKIFARENVWQMISWLHLPQPKFTAYVHNMCNAKIGDCAVCLEGLGEILAAQSGAPKSKPRPEMTVPDGFLFPMSATCAVCHNEDIASRKNLMQCGKCKVIRSCSGQCQRDDWKRHKNFCKTVADVKWVWNN</sequence>
<dbReference type="SUPFAM" id="SSF144232">
    <property type="entry name" value="HIT/MYND zinc finger-like"/>
    <property type="match status" value="1"/>
</dbReference>
<evidence type="ECO:0000256" key="4">
    <source>
        <dbReference type="PROSITE-ProRule" id="PRU00134"/>
    </source>
</evidence>
<evidence type="ECO:0000256" key="3">
    <source>
        <dbReference type="ARBA" id="ARBA00022833"/>
    </source>
</evidence>
<accession>A0A0D7AY63</accession>
<keyword evidence="1" id="KW-0479">Metal-binding</keyword>
<dbReference type="EMBL" id="KN880705">
    <property type="protein sequence ID" value="KIY63298.1"/>
    <property type="molecule type" value="Genomic_DNA"/>
</dbReference>
<protein>
    <recommendedName>
        <fullName evidence="5">MYND-type domain-containing protein</fullName>
    </recommendedName>
</protein>
<dbReference type="Gene3D" id="6.10.140.2220">
    <property type="match status" value="1"/>
</dbReference>
<dbReference type="PROSITE" id="PS50865">
    <property type="entry name" value="ZF_MYND_2"/>
    <property type="match status" value="1"/>
</dbReference>
<evidence type="ECO:0000256" key="2">
    <source>
        <dbReference type="ARBA" id="ARBA00022771"/>
    </source>
</evidence>
<dbReference type="STRING" id="1314674.A0A0D7AY63"/>
<keyword evidence="7" id="KW-1185">Reference proteome</keyword>
<dbReference type="OrthoDB" id="341421at2759"/>
<proteinExistence type="predicted"/>
<gene>
    <name evidence="6" type="ORF">CYLTODRAFT_426209</name>
</gene>
<organism evidence="6 7">
    <name type="scientific">Cylindrobasidium torrendii FP15055 ss-10</name>
    <dbReference type="NCBI Taxonomy" id="1314674"/>
    <lineage>
        <taxon>Eukaryota</taxon>
        <taxon>Fungi</taxon>
        <taxon>Dikarya</taxon>
        <taxon>Basidiomycota</taxon>
        <taxon>Agaricomycotina</taxon>
        <taxon>Agaricomycetes</taxon>
        <taxon>Agaricomycetidae</taxon>
        <taxon>Agaricales</taxon>
        <taxon>Marasmiineae</taxon>
        <taxon>Physalacriaceae</taxon>
        <taxon>Cylindrobasidium</taxon>
    </lineage>
</organism>
<keyword evidence="2 4" id="KW-0863">Zinc-finger</keyword>
<keyword evidence="3" id="KW-0862">Zinc</keyword>
<dbReference type="InterPro" id="IPR002893">
    <property type="entry name" value="Znf_MYND"/>
</dbReference>
<evidence type="ECO:0000313" key="6">
    <source>
        <dbReference type="EMBL" id="KIY63298.1"/>
    </source>
</evidence>
<dbReference type="Pfam" id="PF01753">
    <property type="entry name" value="zf-MYND"/>
    <property type="match status" value="1"/>
</dbReference>